<keyword evidence="1" id="KW-0378">Hydrolase</keyword>
<gene>
    <name evidence="1" type="primary">PIF1</name>
    <name evidence="1" type="ORF">TNCV_5076291</name>
</gene>
<dbReference type="AlphaFoldDB" id="A0A8X6V1L0"/>
<dbReference type="GO" id="GO:0004386">
    <property type="term" value="F:helicase activity"/>
    <property type="evidence" value="ECO:0007669"/>
    <property type="project" value="UniProtKB-KW"/>
</dbReference>
<protein>
    <submittedName>
        <fullName evidence="1">ATP-dependent DNA helicase</fullName>
    </submittedName>
</protein>
<dbReference type="Proteomes" id="UP000887159">
    <property type="component" value="Unassembled WGS sequence"/>
</dbReference>
<reference evidence="1" key="1">
    <citation type="submission" date="2020-08" db="EMBL/GenBank/DDBJ databases">
        <title>Multicomponent nature underlies the extraordinary mechanical properties of spider dragline silk.</title>
        <authorList>
            <person name="Kono N."/>
            <person name="Nakamura H."/>
            <person name="Mori M."/>
            <person name="Yoshida Y."/>
            <person name="Ohtoshi R."/>
            <person name="Malay A.D."/>
            <person name="Moran D.A.P."/>
            <person name="Tomita M."/>
            <person name="Numata K."/>
            <person name="Arakawa K."/>
        </authorList>
    </citation>
    <scope>NUCLEOTIDE SEQUENCE</scope>
</reference>
<evidence type="ECO:0000313" key="2">
    <source>
        <dbReference type="Proteomes" id="UP000887159"/>
    </source>
</evidence>
<dbReference type="InterPro" id="IPR036691">
    <property type="entry name" value="Endo/exonu/phosph_ase_sf"/>
</dbReference>
<proteinExistence type="predicted"/>
<keyword evidence="1" id="KW-0347">Helicase</keyword>
<organism evidence="1 2">
    <name type="scientific">Trichonephila clavipes</name>
    <name type="common">Golden silk orbweaver</name>
    <name type="synonym">Nephila clavipes</name>
    <dbReference type="NCBI Taxonomy" id="2585209"/>
    <lineage>
        <taxon>Eukaryota</taxon>
        <taxon>Metazoa</taxon>
        <taxon>Ecdysozoa</taxon>
        <taxon>Arthropoda</taxon>
        <taxon>Chelicerata</taxon>
        <taxon>Arachnida</taxon>
        <taxon>Araneae</taxon>
        <taxon>Araneomorphae</taxon>
        <taxon>Entelegynae</taxon>
        <taxon>Araneoidea</taxon>
        <taxon>Nephilidae</taxon>
        <taxon>Trichonephila</taxon>
    </lineage>
</organism>
<dbReference type="Gene3D" id="3.60.10.10">
    <property type="entry name" value="Endonuclease/exonuclease/phosphatase"/>
    <property type="match status" value="1"/>
</dbReference>
<keyword evidence="1" id="KW-0067">ATP-binding</keyword>
<comment type="caution">
    <text evidence="1">The sequence shown here is derived from an EMBL/GenBank/DDBJ whole genome shotgun (WGS) entry which is preliminary data.</text>
</comment>
<sequence length="124" mass="13694">MNNRRGLPLFTFNCQSLRAHIDDLDDSIVKNSNVLVLSETWLNNESEINITNFKCIAKFKRPNTRAGGVGIYHNSNDVVNIVTSSIDFSVFSPDFHGSLASAVGDLCMAQCQMENGMKILIVAL</sequence>
<keyword evidence="2" id="KW-1185">Reference proteome</keyword>
<keyword evidence="1" id="KW-0547">Nucleotide-binding</keyword>
<dbReference type="EMBL" id="BMAU01021225">
    <property type="protein sequence ID" value="GFY01162.1"/>
    <property type="molecule type" value="Genomic_DNA"/>
</dbReference>
<accession>A0A8X6V1L0</accession>
<evidence type="ECO:0000313" key="1">
    <source>
        <dbReference type="EMBL" id="GFY01162.1"/>
    </source>
</evidence>
<name>A0A8X6V1L0_TRICX</name>